<sequence length="272" mass="31528">MAALLNNVKASSEESSGRSRGTWARNGGQATGILEWTTATPEALRPYLAVIAERIPVDKKRSEEACTLKIDGLFVQGRRTAIVYRCSQQPATLREVLLNIGKPSGDDRRILAGIIATQVRSLHVHFQLQHMAMRTESFVFFGHAKRPDLTKPYILDWSRRSSPDMYQHPQYRVDKPLWFYQIWSLLMVLSEIAEWRPLDGEFRDKGQLLRRQQARRRLVTSPDWKGAATAELFKYGFDFLDRDRSTLEKCNHWDVKRFYDGFCELLARPLKR</sequence>
<protein>
    <recommendedName>
        <fullName evidence="4">Protein kinase domain-containing protein</fullName>
    </recommendedName>
</protein>
<dbReference type="AlphaFoldDB" id="A0A9P8MVV7"/>
<dbReference type="GeneID" id="68354812"/>
<name>A0A9P8MVV7_9HYPO</name>
<dbReference type="RefSeq" id="XP_044720686.1">
    <property type="nucleotide sequence ID" value="XM_044864154.1"/>
</dbReference>
<reference evidence="2" key="1">
    <citation type="submission" date="2021-09" db="EMBL/GenBank/DDBJ databases">
        <title>A high-quality genome of the endoparasitic fungus Hirsutella rhossiliensis with a comparison of Hirsutella genomes reveals transposable elements contributing to genome size variation.</title>
        <authorList>
            <person name="Lin R."/>
            <person name="Jiao Y."/>
            <person name="Sun X."/>
            <person name="Ling J."/>
            <person name="Xie B."/>
            <person name="Cheng X."/>
        </authorList>
    </citation>
    <scope>NUCLEOTIDE SEQUENCE</scope>
    <source>
        <strain evidence="2">HR02</strain>
    </source>
</reference>
<dbReference type="OrthoDB" id="1911848at2759"/>
<evidence type="ECO:0000256" key="1">
    <source>
        <dbReference type="SAM" id="MobiDB-lite"/>
    </source>
</evidence>
<dbReference type="EMBL" id="JAIZPD010000005">
    <property type="protein sequence ID" value="KAH0963173.1"/>
    <property type="molecule type" value="Genomic_DNA"/>
</dbReference>
<dbReference type="Proteomes" id="UP000824596">
    <property type="component" value="Unassembled WGS sequence"/>
</dbReference>
<organism evidence="2 3">
    <name type="scientific">Hirsutella rhossiliensis</name>
    <dbReference type="NCBI Taxonomy" id="111463"/>
    <lineage>
        <taxon>Eukaryota</taxon>
        <taxon>Fungi</taxon>
        <taxon>Dikarya</taxon>
        <taxon>Ascomycota</taxon>
        <taxon>Pezizomycotina</taxon>
        <taxon>Sordariomycetes</taxon>
        <taxon>Hypocreomycetidae</taxon>
        <taxon>Hypocreales</taxon>
        <taxon>Ophiocordycipitaceae</taxon>
        <taxon>Hirsutella</taxon>
    </lineage>
</organism>
<evidence type="ECO:0008006" key="4">
    <source>
        <dbReference type="Google" id="ProtNLM"/>
    </source>
</evidence>
<gene>
    <name evidence="2" type="ORF">HRG_05683</name>
</gene>
<keyword evidence="3" id="KW-1185">Reference proteome</keyword>
<comment type="caution">
    <text evidence="2">The sequence shown here is derived from an EMBL/GenBank/DDBJ whole genome shotgun (WGS) entry which is preliminary data.</text>
</comment>
<evidence type="ECO:0000313" key="2">
    <source>
        <dbReference type="EMBL" id="KAH0963173.1"/>
    </source>
</evidence>
<proteinExistence type="predicted"/>
<feature type="region of interest" description="Disordered" evidence="1">
    <location>
        <begin position="1"/>
        <end position="26"/>
    </location>
</feature>
<accession>A0A9P8MVV7</accession>
<evidence type="ECO:0000313" key="3">
    <source>
        <dbReference type="Proteomes" id="UP000824596"/>
    </source>
</evidence>